<dbReference type="RefSeq" id="WP_012234174.1">
    <property type="nucleotide sequence ID" value="NC_010162.1"/>
</dbReference>
<dbReference type="SUPFAM" id="SSF54909">
    <property type="entry name" value="Dimeric alpha+beta barrel"/>
    <property type="match status" value="1"/>
</dbReference>
<sequence>MRFMITAARATDDAKHDAQAAEDAPPDEELFAAYMKYNEDMQKAGVLVASEGLNPAGARARVGISGGKRVLLDGPFAESKELVGGFYLIEVGSKEEAIAWALRCPVGLGSAEVLTIHQMTELSDIPPRFREILAEVAPTWSVSFSRAQ</sequence>
<dbReference type="Gene3D" id="3.30.70.1060">
    <property type="entry name" value="Dimeric alpha+beta barrel"/>
    <property type="match status" value="1"/>
</dbReference>
<dbReference type="OrthoDB" id="9807535at2"/>
<dbReference type="EMBL" id="AM746676">
    <property type="protein sequence ID" value="CAN91697.1"/>
    <property type="molecule type" value="Genomic_DNA"/>
</dbReference>
<evidence type="ECO:0000259" key="2">
    <source>
        <dbReference type="Pfam" id="PF03795"/>
    </source>
</evidence>
<dbReference type="HOGENOM" id="CLU_130902_0_0_7"/>
<dbReference type="eggNOG" id="COG3795">
    <property type="taxonomic scope" value="Bacteria"/>
</dbReference>
<keyword evidence="4" id="KW-1185">Reference proteome</keyword>
<dbReference type="InterPro" id="IPR011008">
    <property type="entry name" value="Dimeric_a/b-barrel"/>
</dbReference>
<evidence type="ECO:0000256" key="1">
    <source>
        <dbReference type="ARBA" id="ARBA00007689"/>
    </source>
</evidence>
<gene>
    <name evidence="3" type="ordered locus">sce1539</name>
</gene>
<dbReference type="BioCyc" id="SCEL448385:SCE_RS07940-MONOMER"/>
<proteinExistence type="inferred from homology"/>
<organism evidence="3 4">
    <name type="scientific">Sorangium cellulosum (strain So ce56)</name>
    <name type="common">Polyangium cellulosum (strain So ce56)</name>
    <dbReference type="NCBI Taxonomy" id="448385"/>
    <lineage>
        <taxon>Bacteria</taxon>
        <taxon>Pseudomonadati</taxon>
        <taxon>Myxococcota</taxon>
        <taxon>Polyangia</taxon>
        <taxon>Polyangiales</taxon>
        <taxon>Polyangiaceae</taxon>
        <taxon>Sorangium</taxon>
    </lineage>
</organism>
<accession>A9FCU1</accession>
<evidence type="ECO:0000313" key="3">
    <source>
        <dbReference type="EMBL" id="CAN91697.1"/>
    </source>
</evidence>
<feature type="domain" description="YCII-related" evidence="2">
    <location>
        <begin position="14"/>
        <end position="119"/>
    </location>
</feature>
<evidence type="ECO:0000313" key="4">
    <source>
        <dbReference type="Proteomes" id="UP000002139"/>
    </source>
</evidence>
<dbReference type="AlphaFoldDB" id="A9FCU1"/>
<comment type="similarity">
    <text evidence="1">Belongs to the YciI family.</text>
</comment>
<dbReference type="STRING" id="448385.sce1539"/>
<protein>
    <recommendedName>
        <fullName evidence="2">YCII-related domain-containing protein</fullName>
    </recommendedName>
</protein>
<dbReference type="InterPro" id="IPR005545">
    <property type="entry name" value="YCII"/>
</dbReference>
<dbReference type="PANTHER" id="PTHR35174:SF4">
    <property type="entry name" value="BLL7163 PROTEIN"/>
    <property type="match status" value="1"/>
</dbReference>
<reference evidence="3 4" key="1">
    <citation type="journal article" date="2007" name="Nat. Biotechnol.">
        <title>Complete genome sequence of the myxobacterium Sorangium cellulosum.</title>
        <authorList>
            <person name="Schneiker S."/>
            <person name="Perlova O."/>
            <person name="Kaiser O."/>
            <person name="Gerth K."/>
            <person name="Alici A."/>
            <person name="Altmeyer M.O."/>
            <person name="Bartels D."/>
            <person name="Bekel T."/>
            <person name="Beyer S."/>
            <person name="Bode E."/>
            <person name="Bode H.B."/>
            <person name="Bolten C.J."/>
            <person name="Choudhuri J.V."/>
            <person name="Doss S."/>
            <person name="Elnakady Y.A."/>
            <person name="Frank B."/>
            <person name="Gaigalat L."/>
            <person name="Goesmann A."/>
            <person name="Groeger C."/>
            <person name="Gross F."/>
            <person name="Jelsbak L."/>
            <person name="Jelsbak L."/>
            <person name="Kalinowski J."/>
            <person name="Kegler C."/>
            <person name="Knauber T."/>
            <person name="Konietzny S."/>
            <person name="Kopp M."/>
            <person name="Krause L."/>
            <person name="Krug D."/>
            <person name="Linke B."/>
            <person name="Mahmud T."/>
            <person name="Martinez-Arias R."/>
            <person name="McHardy A.C."/>
            <person name="Merai M."/>
            <person name="Meyer F."/>
            <person name="Mormann S."/>
            <person name="Munoz-Dorado J."/>
            <person name="Perez J."/>
            <person name="Pradella S."/>
            <person name="Rachid S."/>
            <person name="Raddatz G."/>
            <person name="Rosenau F."/>
            <person name="Rueckert C."/>
            <person name="Sasse F."/>
            <person name="Scharfe M."/>
            <person name="Schuster S.C."/>
            <person name="Suen G."/>
            <person name="Treuner-Lange A."/>
            <person name="Velicer G.J."/>
            <person name="Vorholter F.-J."/>
            <person name="Weissman K.J."/>
            <person name="Welch R.D."/>
            <person name="Wenzel S.C."/>
            <person name="Whitworth D.E."/>
            <person name="Wilhelm S."/>
            <person name="Wittmann C."/>
            <person name="Bloecker H."/>
            <person name="Puehler A."/>
            <person name="Mueller R."/>
        </authorList>
    </citation>
    <scope>NUCLEOTIDE SEQUENCE [LARGE SCALE GENOMIC DNA]</scope>
    <source>
        <strain evidence="4">So ce56</strain>
    </source>
</reference>
<dbReference type="PANTHER" id="PTHR35174">
    <property type="entry name" value="BLL7171 PROTEIN-RELATED"/>
    <property type="match status" value="1"/>
</dbReference>
<dbReference type="Pfam" id="PF03795">
    <property type="entry name" value="YCII"/>
    <property type="match status" value="1"/>
</dbReference>
<dbReference type="KEGG" id="scl:sce1539"/>
<dbReference type="Proteomes" id="UP000002139">
    <property type="component" value="Chromosome"/>
</dbReference>
<name>A9FCU1_SORC5</name>